<feature type="chain" id="PRO_5041652501" description="DUF5642 domain-containing protein" evidence="1">
    <location>
        <begin position="22"/>
        <end position="207"/>
    </location>
</feature>
<accession>A0AA97CXL5</accession>
<feature type="signal peptide" evidence="1">
    <location>
        <begin position="1"/>
        <end position="21"/>
    </location>
</feature>
<dbReference type="AlphaFoldDB" id="A0AA97CXL5"/>
<organism evidence="2">
    <name type="scientific">Gordonia sp. MP11Mi</name>
    <dbReference type="NCBI Taxonomy" id="3022769"/>
    <lineage>
        <taxon>Bacteria</taxon>
        <taxon>Bacillati</taxon>
        <taxon>Actinomycetota</taxon>
        <taxon>Actinomycetes</taxon>
        <taxon>Mycobacteriales</taxon>
        <taxon>Gordoniaceae</taxon>
        <taxon>Gordonia</taxon>
    </lineage>
</organism>
<sequence length="207" mass="21252">MAAVKAVIVVAAIGLSVVACSVDGDAVRVPDLAPRTVASDVFPFGQASAVPAAQVPNAVADITFTPMRAQNQPADCTPPHVEASGAQVRVGPGGAAGGTITVMLTRVSDTFDDYVTGLRDCSAFVLGGTVGTRVTTNVGSVADDTVASGRTLSNDGVPYARVYELVAQRGDVRLYVQNRFGGHDLSAAERSATRTLFDSAYETAFAS</sequence>
<evidence type="ECO:0008006" key="3">
    <source>
        <dbReference type="Google" id="ProtNLM"/>
    </source>
</evidence>
<evidence type="ECO:0000313" key="2">
    <source>
        <dbReference type="EMBL" id="WOC14384.1"/>
    </source>
</evidence>
<gene>
    <name evidence="2" type="ORF">MP11Mi_35060</name>
</gene>
<dbReference type="EMBL" id="CP128986">
    <property type="protein sequence ID" value="WOC14384.1"/>
    <property type="molecule type" value="Genomic_DNA"/>
</dbReference>
<dbReference type="PROSITE" id="PS51257">
    <property type="entry name" value="PROKAR_LIPOPROTEIN"/>
    <property type="match status" value="1"/>
</dbReference>
<keyword evidence="1" id="KW-0732">Signal</keyword>
<evidence type="ECO:0000256" key="1">
    <source>
        <dbReference type="SAM" id="SignalP"/>
    </source>
</evidence>
<proteinExistence type="predicted"/>
<dbReference type="RefSeq" id="WP_420040129.1">
    <property type="nucleotide sequence ID" value="NZ_CP128986.1"/>
</dbReference>
<name>A0AA97CXL5_9ACTN</name>
<reference evidence="2" key="1">
    <citation type="submission" date="2023-06" db="EMBL/GenBank/DDBJ databases">
        <title>Gordonia sp. nov. and Pseudochrobactrum sp. nov., two species isolated from the burying beetle Nicrophorus vespilloides.</title>
        <authorList>
            <person name="Poehlein A."/>
            <person name="Guzman J."/>
            <person name="Daniel R."/>
            <person name="Vilcinskas A."/>
        </authorList>
    </citation>
    <scope>NUCLEOTIDE SEQUENCE</scope>
    <source>
        <strain evidence="2">MP11Mi</strain>
    </source>
</reference>
<protein>
    <recommendedName>
        <fullName evidence="3">DUF5642 domain-containing protein</fullName>
    </recommendedName>
</protein>